<evidence type="ECO:0000313" key="3">
    <source>
        <dbReference type="Proteomes" id="UP000037069"/>
    </source>
</evidence>
<proteinExistence type="predicted"/>
<dbReference type="EMBL" id="JRES01000511">
    <property type="protein sequence ID" value="KNC30489.1"/>
    <property type="molecule type" value="Genomic_DNA"/>
</dbReference>
<accession>A0A0L0CG75</accession>
<keyword evidence="3" id="KW-1185">Reference proteome</keyword>
<organism evidence="2 3">
    <name type="scientific">Lucilia cuprina</name>
    <name type="common">Green bottle fly</name>
    <name type="synonym">Australian sheep blowfly</name>
    <dbReference type="NCBI Taxonomy" id="7375"/>
    <lineage>
        <taxon>Eukaryota</taxon>
        <taxon>Metazoa</taxon>
        <taxon>Ecdysozoa</taxon>
        <taxon>Arthropoda</taxon>
        <taxon>Hexapoda</taxon>
        <taxon>Insecta</taxon>
        <taxon>Pterygota</taxon>
        <taxon>Neoptera</taxon>
        <taxon>Endopterygota</taxon>
        <taxon>Diptera</taxon>
        <taxon>Brachycera</taxon>
        <taxon>Muscomorpha</taxon>
        <taxon>Oestroidea</taxon>
        <taxon>Calliphoridae</taxon>
        <taxon>Luciliinae</taxon>
        <taxon>Lucilia</taxon>
    </lineage>
</organism>
<feature type="region of interest" description="Disordered" evidence="1">
    <location>
        <begin position="731"/>
        <end position="758"/>
    </location>
</feature>
<dbReference type="Pfam" id="PF01391">
    <property type="entry name" value="Collagen"/>
    <property type="match status" value="1"/>
</dbReference>
<feature type="compositionally biased region" description="Basic and acidic residues" evidence="1">
    <location>
        <begin position="369"/>
        <end position="387"/>
    </location>
</feature>
<evidence type="ECO:0000256" key="1">
    <source>
        <dbReference type="SAM" id="MobiDB-lite"/>
    </source>
</evidence>
<evidence type="ECO:0000313" key="2">
    <source>
        <dbReference type="EMBL" id="KNC30489.1"/>
    </source>
</evidence>
<gene>
    <name evidence="2" type="ORF">FF38_10492</name>
</gene>
<dbReference type="Proteomes" id="UP000037069">
    <property type="component" value="Unassembled WGS sequence"/>
</dbReference>
<name>A0A0L0CG75_LUCCU</name>
<dbReference type="SUPFAM" id="SSF101967">
    <property type="entry name" value="Adhesin YadA, collagen-binding domain"/>
    <property type="match status" value="1"/>
</dbReference>
<protein>
    <submittedName>
        <fullName evidence="2">Uncharacterized protein</fullName>
    </submittedName>
</protein>
<sequence length="1408" mass="152579">MVQRFMGDSAYDIVKYVAENMGYIQFLFDTMSRSKVLYCVNTTEELEKTNVEVTQFARVYIIKSELGTQYIDYIYLADVGTGVKPVGQPNATGSWLPVSSSFVNTTHPAYGPIPWLYKVKNHNQREFQIDREAAGVKEIYIRGVRQHLNEDFWYDPLTRKITTRVGMQPDEQVVCMLVGIPAIPGREEAVDGYSMLTWIYNAKNGGRAVGDGSERIIRIDLPYNNITNIYLNGKRLAHELDLECKVLPQRDGIQLYEPLKEGDILAVQIGGYFGNRVDALITIETSNLTPEHGDAWVISRNQYAGHLFVYTADPDDLYNPCKGSWKDMGQLRGNDGQRGLPGASAYEIWVSMQPVDADTSFEAWQKATTGKDGKDGKDGRDGRDGKDGTQGPMGPIGLTGPQGPKGDKGDTGPQGPAGSSVGLNVTDRIINITADTNSVEIGKVELVSVGQTASNALNVANNAKNGVDAINKNLVENYLKNTATVNGKSFKANNNAITLNAKDLGTAPLRFTTARKIYTGTPVKGAWNGPNQLAPTVLPESILGRTIMMRGKDIELRYNDTRQSWVTAVIPPVDGVVHMTGGTQVIDFSAAIAAQLNIPIDTVAYLNFGDAIGTARFLYDPILQRIWMVPFGVPRETIMETMVNDSLNNKYTLTPCDLLITHFHYSWQKHMAQGVWLRTKTDLVYCLEDATWYRWIGDKNRFPFITDIASPLKAGDVYSPENDKGNWEDMGQTGLGATFKGDTGDTGPKGDKGDKGDKGIDGKDGVVITLTNNTVQEFLIRIPDGVDGYSFQAKGSVALKSNLPSFYVSEIGDSWIVEGGPENEAGHLYILGTEKVSETASPHLAWIDMGRIVGRDGKDGAGTNFDTNQFTTKEVDGKTVITIKNDPDIANQLSVIGKDGLFVRPASAQVRAKDKSVRVAGIPQDKNGGFNTEISVNLDTDVRNMLTVNDKGLHGILQSDISIGHTGGGNNSSMTTPAMWIKNVEDRTKKVMQQESVEQWNYGGKEYYATWERFTSVFGGEVYYVKRALYEYPTDNGRRRAMIVADTLNDPVQMRVMYDDPVIEGDVGNPFVSIQSGYQTYVPAKATTTSAVAVGESAESSGNSAIVLGPRSKASGDRNIIVGSGCEAKGSGQILIGTGIIDIWNNILIGNNCTASSGNSVLVGHGTKGAQGAIAVGASARAEYEGAITIGKDSVTHAFEAVTVGPHASASHKSSGAFGAGSLTTRENTISFGTASQLRILEHVAAGTALTDGVNLAQLQGESLVASWQGGNISWNYNDAKTADNAAGHWGESGCYLRFKAEVNAGEIIREVKLTSLPCRADGTIINHQVFVTTPRTANGKTSCRVTVLMEEIPTHIVDPDKLTLTLAERADNGLQVGIPEIPVSETPGSRGELSYSLAYFKKKGPQM</sequence>
<feature type="compositionally biased region" description="Basic and acidic residues" evidence="1">
    <location>
        <begin position="748"/>
        <end position="758"/>
    </location>
</feature>
<dbReference type="PANTHER" id="PTHR24637">
    <property type="entry name" value="COLLAGEN"/>
    <property type="match status" value="1"/>
</dbReference>
<dbReference type="InterPro" id="IPR008160">
    <property type="entry name" value="Collagen"/>
</dbReference>
<dbReference type="InterPro" id="IPR011049">
    <property type="entry name" value="Serralysin-like_metalloprot_C"/>
</dbReference>
<dbReference type="CDD" id="cd12820">
    <property type="entry name" value="LbR_YadA-like"/>
    <property type="match status" value="1"/>
</dbReference>
<feature type="region of interest" description="Disordered" evidence="1">
    <location>
        <begin position="367"/>
        <end position="422"/>
    </location>
</feature>
<comment type="caution">
    <text evidence="2">The sequence shown here is derived from an EMBL/GenBank/DDBJ whole genome shotgun (WGS) entry which is preliminary data.</text>
</comment>
<reference evidence="2 3" key="1">
    <citation type="journal article" date="2015" name="Nat. Commun.">
        <title>Lucilia cuprina genome unlocks parasitic fly biology to underpin future interventions.</title>
        <authorList>
            <person name="Anstead C.A."/>
            <person name="Korhonen P.K."/>
            <person name="Young N.D."/>
            <person name="Hall R.S."/>
            <person name="Jex A.R."/>
            <person name="Murali S.C."/>
            <person name="Hughes D.S."/>
            <person name="Lee S.F."/>
            <person name="Perry T."/>
            <person name="Stroehlein A.J."/>
            <person name="Ansell B.R."/>
            <person name="Breugelmans B."/>
            <person name="Hofmann A."/>
            <person name="Qu J."/>
            <person name="Dugan S."/>
            <person name="Lee S.L."/>
            <person name="Chao H."/>
            <person name="Dinh H."/>
            <person name="Han Y."/>
            <person name="Doddapaneni H.V."/>
            <person name="Worley K.C."/>
            <person name="Muzny D.M."/>
            <person name="Ioannidis P."/>
            <person name="Waterhouse R.M."/>
            <person name="Zdobnov E.M."/>
            <person name="James P.J."/>
            <person name="Bagnall N.H."/>
            <person name="Kotze A.C."/>
            <person name="Gibbs R.A."/>
            <person name="Richards S."/>
            <person name="Batterham P."/>
            <person name="Gasser R.B."/>
        </authorList>
    </citation>
    <scope>NUCLEOTIDE SEQUENCE [LARGE SCALE GENOMIC DNA]</scope>
    <source>
        <strain evidence="2 3">LS</strain>
        <tissue evidence="2">Full body</tissue>
    </source>
</reference>
<dbReference type="Gene3D" id="2.150.10.10">
    <property type="entry name" value="Serralysin-like metalloprotease, C-terminal"/>
    <property type="match status" value="2"/>
</dbReference>